<feature type="compositionally biased region" description="Low complexity" evidence="1">
    <location>
        <begin position="149"/>
        <end position="160"/>
    </location>
</feature>
<feature type="compositionally biased region" description="Low complexity" evidence="1">
    <location>
        <begin position="29"/>
        <end position="44"/>
    </location>
</feature>
<sequence>MSRETDSPSSGPNGRGGAAYPSGTPPYGTPAVPDAGPDAGGSAARPEERKTETTLTTRIRINIPGSRPIPPVVVRKPVGDSGSSERGTEPEAPAAPAARAPEPPAEPAAPVAGDKPASEWFAPRKSSAPKAGQGGGQSNAAGTSGGSGAAPSAPRPAVGATPSAPRPGGVTGAMNAQGGPRPGGTNGSGLPGATGGPVAPGHGGGTGSFDVTEALAAGPRGGGPRPGDEPRRDELPYFSDNGQHGYAGQGAPGGPNGGPAVPGGFNGPGGPGGTGPIGGPHGPAGPTTGPVTGDGPVVPPVSGGPGPAMGAPGMHAPGGGLSDDTAILTPQKPAPEPGTPGYGNPADNVSGHTVTSGIPVVPPAAQNARFAPGTHTDGPLPHTPPRLPEPVAQPAPAAPAPKKRKGRGKGGLLIGGAVVLAGGVYGAGLLLNHSDVPKGTTVLGVDIGGGTRDDAVQKLDDAFGDRVNKELKLTVAGKTVTLKPDQAGLQLDAAATASEAAQSDYNPVSVVGSLFGQERVVEPVMPVDEEKLAAALENAAGGSGSVTDGTIKFESGKAVAVYGKAGKGIDAAGSTGAVEEAYRTQVETGTAPAVAVATTTKQPTISDDEVDRMMKEFAEPAMSALATVQTDAAHSINFGPVSLPNILGVKAVDGKLVDTYDLDALKEAYGTTFDGVLITRGTGKKTAVTPEDVVSALRQALRGKSTGDRTAVIDTTPN</sequence>
<feature type="compositionally biased region" description="Gly residues" evidence="1">
    <location>
        <begin position="132"/>
        <end position="148"/>
    </location>
</feature>
<feature type="region of interest" description="Disordered" evidence="1">
    <location>
        <begin position="1"/>
        <end position="409"/>
    </location>
</feature>
<name>A0ABY7KHC5_9ACTN</name>
<feature type="compositionally biased region" description="Low complexity" evidence="1">
    <location>
        <begin position="53"/>
        <end position="63"/>
    </location>
</feature>
<feature type="compositionally biased region" description="Basic and acidic residues" evidence="1">
    <location>
        <begin position="226"/>
        <end position="235"/>
    </location>
</feature>
<feature type="compositionally biased region" description="Gly residues" evidence="1">
    <location>
        <begin position="245"/>
        <end position="282"/>
    </location>
</feature>
<keyword evidence="3" id="KW-1185">Reference proteome</keyword>
<evidence type="ECO:0000313" key="3">
    <source>
        <dbReference type="Proteomes" id="UP001164439"/>
    </source>
</evidence>
<protein>
    <recommendedName>
        <fullName evidence="4">Peptidoglycan binding domain-containing protein</fullName>
    </recommendedName>
</protein>
<organism evidence="2 3">
    <name type="scientific">Streptomyces cinnabarinus</name>
    <dbReference type="NCBI Taxonomy" id="67287"/>
    <lineage>
        <taxon>Bacteria</taxon>
        <taxon>Bacillati</taxon>
        <taxon>Actinomycetota</taxon>
        <taxon>Actinomycetes</taxon>
        <taxon>Kitasatosporales</taxon>
        <taxon>Streptomycetaceae</taxon>
        <taxon>Streptomyces</taxon>
    </lineage>
</organism>
<evidence type="ECO:0008006" key="4">
    <source>
        <dbReference type="Google" id="ProtNLM"/>
    </source>
</evidence>
<feature type="compositionally biased region" description="Low complexity" evidence="1">
    <location>
        <begin position="90"/>
        <end position="100"/>
    </location>
</feature>
<proteinExistence type="predicted"/>
<evidence type="ECO:0000256" key="1">
    <source>
        <dbReference type="SAM" id="MobiDB-lite"/>
    </source>
</evidence>
<dbReference type="Proteomes" id="UP001164439">
    <property type="component" value="Chromosome"/>
</dbReference>
<feature type="compositionally biased region" description="Pro residues" evidence="1">
    <location>
        <begin position="381"/>
        <end position="399"/>
    </location>
</feature>
<dbReference type="EMBL" id="CP114413">
    <property type="protein sequence ID" value="WAZ23939.1"/>
    <property type="molecule type" value="Genomic_DNA"/>
</dbReference>
<accession>A0ABY7KHC5</accession>
<feature type="compositionally biased region" description="Low complexity" evidence="1">
    <location>
        <begin position="284"/>
        <end position="296"/>
    </location>
</feature>
<reference evidence="2" key="1">
    <citation type="submission" date="2022-12" db="EMBL/GenBank/DDBJ databases">
        <authorList>
            <person name="Ruckert C."/>
            <person name="Busche T."/>
            <person name="Kalinowski J."/>
            <person name="Wittmann C."/>
        </authorList>
    </citation>
    <scope>NUCLEOTIDE SEQUENCE</scope>
    <source>
        <strain evidence="2">DSM 40467</strain>
    </source>
</reference>
<feature type="compositionally biased region" description="Gly residues" evidence="1">
    <location>
        <begin position="180"/>
        <end position="195"/>
    </location>
</feature>
<evidence type="ECO:0000313" key="2">
    <source>
        <dbReference type="EMBL" id="WAZ23939.1"/>
    </source>
</evidence>
<gene>
    <name evidence="2" type="ORF">STRCI_005312</name>
</gene>
<dbReference type="RefSeq" id="WP_269661480.1">
    <property type="nucleotide sequence ID" value="NZ_CP114413.1"/>
</dbReference>